<dbReference type="PROSITE" id="PS00455">
    <property type="entry name" value="AMP_BINDING"/>
    <property type="match status" value="1"/>
</dbReference>
<feature type="region of interest" description="Disordered" evidence="3">
    <location>
        <begin position="424"/>
        <end position="443"/>
    </location>
</feature>
<feature type="compositionally biased region" description="Basic and acidic residues" evidence="3">
    <location>
        <begin position="428"/>
        <end position="443"/>
    </location>
</feature>
<dbReference type="Gene3D" id="3.40.50.12780">
    <property type="entry name" value="N-terminal domain of ligase-like"/>
    <property type="match status" value="1"/>
</dbReference>
<protein>
    <submittedName>
        <fullName evidence="6">AMP-binding protein</fullName>
    </submittedName>
</protein>
<evidence type="ECO:0000313" key="7">
    <source>
        <dbReference type="Proteomes" id="UP001595715"/>
    </source>
</evidence>
<dbReference type="PANTHER" id="PTHR43201">
    <property type="entry name" value="ACYL-COA SYNTHETASE"/>
    <property type="match status" value="1"/>
</dbReference>
<keyword evidence="7" id="KW-1185">Reference proteome</keyword>
<dbReference type="InterPro" id="IPR000873">
    <property type="entry name" value="AMP-dep_synth/lig_dom"/>
</dbReference>
<evidence type="ECO:0000256" key="3">
    <source>
        <dbReference type="SAM" id="MobiDB-lite"/>
    </source>
</evidence>
<dbReference type="InterPro" id="IPR042099">
    <property type="entry name" value="ANL_N_sf"/>
</dbReference>
<dbReference type="InterPro" id="IPR045851">
    <property type="entry name" value="AMP-bd_C_sf"/>
</dbReference>
<dbReference type="Proteomes" id="UP001595715">
    <property type="component" value="Unassembled WGS sequence"/>
</dbReference>
<dbReference type="EMBL" id="JBHSAM010000007">
    <property type="protein sequence ID" value="MFC4098563.1"/>
    <property type="molecule type" value="Genomic_DNA"/>
</dbReference>
<comment type="similarity">
    <text evidence="1">Belongs to the ATP-dependent AMP-binding enzyme family.</text>
</comment>
<dbReference type="InterPro" id="IPR025110">
    <property type="entry name" value="AMP-bd_C"/>
</dbReference>
<keyword evidence="2" id="KW-0436">Ligase</keyword>
<evidence type="ECO:0000259" key="5">
    <source>
        <dbReference type="Pfam" id="PF13193"/>
    </source>
</evidence>
<accession>A0ABV8JUH9</accession>
<dbReference type="InterPro" id="IPR020845">
    <property type="entry name" value="AMP-binding_CS"/>
</dbReference>
<proteinExistence type="inferred from homology"/>
<comment type="caution">
    <text evidence="6">The sequence shown here is derived from an EMBL/GenBank/DDBJ whole genome shotgun (WGS) entry which is preliminary data.</text>
</comment>
<dbReference type="Pfam" id="PF00501">
    <property type="entry name" value="AMP-binding"/>
    <property type="match status" value="1"/>
</dbReference>
<evidence type="ECO:0000259" key="4">
    <source>
        <dbReference type="Pfam" id="PF00501"/>
    </source>
</evidence>
<dbReference type="Pfam" id="PF13193">
    <property type="entry name" value="AMP-binding_C"/>
    <property type="match status" value="1"/>
</dbReference>
<dbReference type="RefSeq" id="WP_377717203.1">
    <property type="nucleotide sequence ID" value="NZ_JBHSAM010000007.1"/>
</dbReference>
<organism evidence="6 7">
    <name type="scientific">Paenibacillus xanthanilyticus</name>
    <dbReference type="NCBI Taxonomy" id="1783531"/>
    <lineage>
        <taxon>Bacteria</taxon>
        <taxon>Bacillati</taxon>
        <taxon>Bacillota</taxon>
        <taxon>Bacilli</taxon>
        <taxon>Bacillales</taxon>
        <taxon>Paenibacillaceae</taxon>
        <taxon>Paenibacillus</taxon>
    </lineage>
</organism>
<evidence type="ECO:0000313" key="6">
    <source>
        <dbReference type="EMBL" id="MFC4098563.1"/>
    </source>
</evidence>
<feature type="domain" description="AMP-binding enzyme C-terminal" evidence="5">
    <location>
        <begin position="342"/>
        <end position="424"/>
    </location>
</feature>
<feature type="domain" description="AMP-dependent synthetase/ligase" evidence="4">
    <location>
        <begin position="47"/>
        <end position="264"/>
    </location>
</feature>
<reference evidence="7" key="1">
    <citation type="journal article" date="2019" name="Int. J. Syst. Evol. Microbiol.">
        <title>The Global Catalogue of Microorganisms (GCM) 10K type strain sequencing project: providing services to taxonomists for standard genome sequencing and annotation.</title>
        <authorList>
            <consortium name="The Broad Institute Genomics Platform"/>
            <consortium name="The Broad Institute Genome Sequencing Center for Infectious Disease"/>
            <person name="Wu L."/>
            <person name="Ma J."/>
        </authorList>
    </citation>
    <scope>NUCLEOTIDE SEQUENCE [LARGE SCALE GENOMIC DNA]</scope>
    <source>
        <strain evidence="7">IBRC-M 10987</strain>
    </source>
</reference>
<gene>
    <name evidence="6" type="ORF">ACFOZ8_02715</name>
</gene>
<dbReference type="Gene3D" id="3.30.300.30">
    <property type="match status" value="1"/>
</dbReference>
<sequence>MLTINREEVGRAGLEARMDAIRALVPLAGMQGRGAAVCLRDPLDVLAAVESLRAADVSVLLMHGDTPLETASQAAANAGCELLLWGSLEDSRRIRPMAHDSAASGEELGLREPSLLQYSSGTTGGPKLIRRPWTDIDREIEAYNAALGEAAECRPVVLAPVSHSYGLICGVLAAMRRGIAPSVVTNANPKFALKVIEETPKHLVYGVPLLFHVMTGLMAPGGRFHRVISSGAPLPGPLFETLRERSAHVMQQYGCTEAGCISVARSMRSGSDLGELLGYWRLEGDADRASMADPAEIVVVREPDGHRIATGDLGCAQEGHLFYAARMDDVINVGGLKVFPLEVEERIASFPGVQEAVVYRGVHPVMGETVRAKAVWRPSDAGGQTSAPGLADEIRAWCREGLPAYKVPSAIELVDALPRTKAGKISRRSIEQSEGGVHHEQRA</sequence>
<evidence type="ECO:0000256" key="1">
    <source>
        <dbReference type="ARBA" id="ARBA00006432"/>
    </source>
</evidence>
<name>A0ABV8JUH9_9BACL</name>
<dbReference type="SUPFAM" id="SSF56801">
    <property type="entry name" value="Acetyl-CoA synthetase-like"/>
    <property type="match status" value="1"/>
</dbReference>
<dbReference type="PANTHER" id="PTHR43201:SF5">
    <property type="entry name" value="MEDIUM-CHAIN ACYL-COA LIGASE ACSF2, MITOCHONDRIAL"/>
    <property type="match status" value="1"/>
</dbReference>
<evidence type="ECO:0000256" key="2">
    <source>
        <dbReference type="ARBA" id="ARBA00022598"/>
    </source>
</evidence>